<evidence type="ECO:0000313" key="2">
    <source>
        <dbReference type="Proteomes" id="UP000006056"/>
    </source>
</evidence>
<dbReference type="AlphaFoldDB" id="I3ZDC7"/>
<name>I3ZDC7_TERRK</name>
<dbReference type="Proteomes" id="UP000006056">
    <property type="component" value="Chromosome"/>
</dbReference>
<dbReference type="KEGG" id="trs:Terro_0923"/>
<keyword evidence="2" id="KW-1185">Reference proteome</keyword>
<dbReference type="SUPFAM" id="SSF64182">
    <property type="entry name" value="DHH phosphoesterases"/>
    <property type="match status" value="1"/>
</dbReference>
<organism evidence="1 2">
    <name type="scientific">Terriglobus roseus (strain DSM 18391 / NRRL B-41598 / KBS 63)</name>
    <dbReference type="NCBI Taxonomy" id="926566"/>
    <lineage>
        <taxon>Bacteria</taxon>
        <taxon>Pseudomonadati</taxon>
        <taxon>Acidobacteriota</taxon>
        <taxon>Terriglobia</taxon>
        <taxon>Terriglobales</taxon>
        <taxon>Acidobacteriaceae</taxon>
        <taxon>Terriglobus</taxon>
    </lineage>
</organism>
<protein>
    <recommendedName>
        <fullName evidence="3">Phosphoesterase</fullName>
    </recommendedName>
</protein>
<evidence type="ECO:0000313" key="1">
    <source>
        <dbReference type="EMBL" id="AFL87245.1"/>
    </source>
</evidence>
<gene>
    <name evidence="1" type="ordered locus">Terro_0923</name>
</gene>
<proteinExistence type="predicted"/>
<dbReference type="InterPro" id="IPR038763">
    <property type="entry name" value="DHH_sf"/>
</dbReference>
<reference evidence="1 2" key="1">
    <citation type="submission" date="2012-06" db="EMBL/GenBank/DDBJ databases">
        <title>Complete genome of Terriglobus roseus DSM 18391.</title>
        <authorList>
            <consortium name="US DOE Joint Genome Institute (JGI-PGF)"/>
            <person name="Lucas S."/>
            <person name="Copeland A."/>
            <person name="Lapidus A."/>
            <person name="Glavina del Rio T."/>
            <person name="Dalin E."/>
            <person name="Tice H."/>
            <person name="Bruce D."/>
            <person name="Goodwin L."/>
            <person name="Pitluck S."/>
            <person name="Peters L."/>
            <person name="Mikhailova N."/>
            <person name="Munk A.C.C."/>
            <person name="Kyrpides N."/>
            <person name="Mavromatis K."/>
            <person name="Ivanova N."/>
            <person name="Brettin T."/>
            <person name="Detter J.C."/>
            <person name="Han C."/>
            <person name="Larimer F."/>
            <person name="Land M."/>
            <person name="Hauser L."/>
            <person name="Markowitz V."/>
            <person name="Cheng J.-F."/>
            <person name="Hugenholtz P."/>
            <person name="Woyke T."/>
            <person name="Wu D."/>
            <person name="Brambilla E."/>
            <person name="Klenk H.-P."/>
            <person name="Eisen J.A."/>
        </authorList>
    </citation>
    <scope>NUCLEOTIDE SEQUENCE [LARGE SCALE GENOMIC DNA]</scope>
    <source>
        <strain evidence="2">DSM 18391 / NRRL B-41598 / KBS 63</strain>
    </source>
</reference>
<accession>I3ZDC7</accession>
<dbReference type="eggNOG" id="COG0618">
    <property type="taxonomic scope" value="Bacteria"/>
</dbReference>
<evidence type="ECO:0008006" key="3">
    <source>
        <dbReference type="Google" id="ProtNLM"/>
    </source>
</evidence>
<dbReference type="EMBL" id="CP003379">
    <property type="protein sequence ID" value="AFL87245.1"/>
    <property type="molecule type" value="Genomic_DNA"/>
</dbReference>
<dbReference type="STRING" id="926566.Terro_0923"/>
<sequence>MTHAPPGRILGGVNLRVLFHNNCFDGACSASLFTRFHRDCIGTASSYDYKGLMHKAGPAFDEADFSGDENAIVDFKYSNSPKVTWWFDHHQSAFLSEEDRQHFELELQKSAVDPPKYVQPKKFFDPLYVSCTGYIADMTRDYYGYDTSDLRELIHWANIIDGAKFESAQAAVELVAPALQLMSVIESVNDSTFIPRLIPLLTSQPLLTTLQENFVQAELQPRLEKHQRDIALLRSRVSADRGVITFDITDQPTEGYSKFIPYYLLPEDVYVVGLSKSSFRTKISVGTNPWTTVPADHLANIAAICERYGGGGHARVGAISVPVDQHEEAVRIAAEVTAELKALGQKNVLPTDPA</sequence>
<dbReference type="HOGENOM" id="CLU_868271_0_0_0"/>